<evidence type="ECO:0000313" key="1">
    <source>
        <dbReference type="EMBL" id="MFC6672096.1"/>
    </source>
</evidence>
<comment type="caution">
    <text evidence="1">The sequence shown here is derived from an EMBL/GenBank/DDBJ whole genome shotgun (WGS) entry which is preliminary data.</text>
</comment>
<dbReference type="Proteomes" id="UP001596422">
    <property type="component" value="Unassembled WGS sequence"/>
</dbReference>
<dbReference type="Gene3D" id="3.30.70.260">
    <property type="match status" value="2"/>
</dbReference>
<accession>A0ABW2A3Y1</accession>
<sequence length="171" mass="19110">MDKTWLLTVVGNDDPELLQQFTATIALCEGSLLDHQLVSMAGRLSGLYRIRLPQENVAWAWKRLEDFAAAGLYLVAREQLSSMPPRSPKLSVEISGPYRLGLDQDIRIILESHGADIEHYNQQAVAAATNDRVNFQANIQARLTRDLCGDRLQQTLLRLNQDLSIDLSGPV</sequence>
<name>A0ABW2A3Y1_9GAMM</name>
<gene>
    <name evidence="1" type="ORF">ACFQDL_20035</name>
</gene>
<reference evidence="2" key="1">
    <citation type="journal article" date="2019" name="Int. J. Syst. Evol. Microbiol.">
        <title>The Global Catalogue of Microorganisms (GCM) 10K type strain sequencing project: providing services to taxonomists for standard genome sequencing and annotation.</title>
        <authorList>
            <consortium name="The Broad Institute Genomics Platform"/>
            <consortium name="The Broad Institute Genome Sequencing Center for Infectious Disease"/>
            <person name="Wu L."/>
            <person name="Ma J."/>
        </authorList>
    </citation>
    <scope>NUCLEOTIDE SEQUENCE [LARGE SCALE GENOMIC DNA]</scope>
    <source>
        <strain evidence="2">NBRC 111756</strain>
    </source>
</reference>
<evidence type="ECO:0000313" key="2">
    <source>
        <dbReference type="Proteomes" id="UP001596422"/>
    </source>
</evidence>
<proteinExistence type="predicted"/>
<dbReference type="PANTHER" id="PTHR34875">
    <property type="entry name" value="UPF0237 PROTEIN MJ1558"/>
    <property type="match status" value="1"/>
</dbReference>
<dbReference type="RefSeq" id="WP_379910560.1">
    <property type="nucleotide sequence ID" value="NZ_JBHSWE010000001.1"/>
</dbReference>
<keyword evidence="2" id="KW-1185">Reference proteome</keyword>
<organism evidence="1 2">
    <name type="scientific">Marinobacterium aestuariivivens</name>
    <dbReference type="NCBI Taxonomy" id="1698799"/>
    <lineage>
        <taxon>Bacteria</taxon>
        <taxon>Pseudomonadati</taxon>
        <taxon>Pseudomonadota</taxon>
        <taxon>Gammaproteobacteria</taxon>
        <taxon>Oceanospirillales</taxon>
        <taxon>Oceanospirillaceae</taxon>
        <taxon>Marinobacterium</taxon>
    </lineage>
</organism>
<dbReference type="PANTHER" id="PTHR34875:SF6">
    <property type="entry name" value="UPF0237 PROTEIN MJ1558"/>
    <property type="match status" value="1"/>
</dbReference>
<dbReference type="EMBL" id="JBHSWE010000001">
    <property type="protein sequence ID" value="MFC6672096.1"/>
    <property type="molecule type" value="Genomic_DNA"/>
</dbReference>
<protein>
    <submittedName>
        <fullName evidence="1">ACT domain-containing protein</fullName>
    </submittedName>
</protein>
<dbReference type="Pfam" id="PF13740">
    <property type="entry name" value="ACT_6"/>
    <property type="match status" value="1"/>
</dbReference>
<dbReference type="InterPro" id="IPR050990">
    <property type="entry name" value="UPF0237/GcvR_regulator"/>
</dbReference>